<evidence type="ECO:0000313" key="2">
    <source>
        <dbReference type="EMBL" id="CAB5065066.1"/>
    </source>
</evidence>
<dbReference type="Gene3D" id="3.10.180.10">
    <property type="entry name" value="2,3-Dihydroxybiphenyl 1,2-Dioxygenase, domain 1"/>
    <property type="match status" value="1"/>
</dbReference>
<evidence type="ECO:0000313" key="1">
    <source>
        <dbReference type="EMBL" id="CAB5010692.1"/>
    </source>
</evidence>
<proteinExistence type="predicted"/>
<dbReference type="Pfam" id="PF13669">
    <property type="entry name" value="Glyoxalase_4"/>
    <property type="match status" value="1"/>
</dbReference>
<dbReference type="InterPro" id="IPR029068">
    <property type="entry name" value="Glyas_Bleomycin-R_OHBP_Dase"/>
</dbReference>
<gene>
    <name evidence="1" type="ORF">UFOPK4098_00266</name>
    <name evidence="2" type="ORF">UFOPK4347_00854</name>
</gene>
<dbReference type="EMBL" id="CAFBPN010000006">
    <property type="protein sequence ID" value="CAB5010692.1"/>
    <property type="molecule type" value="Genomic_DNA"/>
</dbReference>
<name>A0A6J7Q866_9ZZZZ</name>
<dbReference type="EMBL" id="CAFBQU010000018">
    <property type="protein sequence ID" value="CAB5065066.1"/>
    <property type="molecule type" value="Genomic_DNA"/>
</dbReference>
<sequence length="173" mass="19209">MTTAPTWLGPIRQTAFVVPDIEKAAREWASTQGVGPWFLYHVEVENTLYRGEKVTMRARMGLAHTGGQQIELIQPDLSLPSIYREFLEAGGTGVHHVCYWSNIERSRQHFENLGSEVVQHGTTATGNEFLYLSGNCGLPYLEFVDPNESMAAFFAKIAEAAAQWDGVEAIAAY</sequence>
<reference evidence="1" key="1">
    <citation type="submission" date="2020-05" db="EMBL/GenBank/DDBJ databases">
        <authorList>
            <person name="Chiriac C."/>
            <person name="Salcher M."/>
            <person name="Ghai R."/>
            <person name="Kavagutti S V."/>
        </authorList>
    </citation>
    <scope>NUCLEOTIDE SEQUENCE</scope>
</reference>
<protein>
    <submittedName>
        <fullName evidence="1">Unannotated protein</fullName>
    </submittedName>
</protein>
<dbReference type="SUPFAM" id="SSF54593">
    <property type="entry name" value="Glyoxalase/Bleomycin resistance protein/Dihydroxybiphenyl dioxygenase"/>
    <property type="match status" value="1"/>
</dbReference>
<accession>A0A6J7Q866</accession>
<dbReference type="AlphaFoldDB" id="A0A6J7Q866"/>
<organism evidence="1">
    <name type="scientific">freshwater metagenome</name>
    <dbReference type="NCBI Taxonomy" id="449393"/>
    <lineage>
        <taxon>unclassified sequences</taxon>
        <taxon>metagenomes</taxon>
        <taxon>ecological metagenomes</taxon>
    </lineage>
</organism>